<reference evidence="2" key="1">
    <citation type="submission" date="2020-05" db="EMBL/GenBank/DDBJ databases">
        <authorList>
            <person name="Chiriac C."/>
            <person name="Salcher M."/>
            <person name="Ghai R."/>
            <person name="Kavagutti S V."/>
        </authorList>
    </citation>
    <scope>NUCLEOTIDE SEQUENCE</scope>
</reference>
<proteinExistence type="predicted"/>
<keyword evidence="1" id="KW-0812">Transmembrane</keyword>
<organism evidence="2">
    <name type="scientific">freshwater metagenome</name>
    <dbReference type="NCBI Taxonomy" id="449393"/>
    <lineage>
        <taxon>unclassified sequences</taxon>
        <taxon>metagenomes</taxon>
        <taxon>ecological metagenomes</taxon>
    </lineage>
</organism>
<keyword evidence="1" id="KW-0472">Membrane</keyword>
<gene>
    <name evidence="2" type="ORF">UFOPK1704_00468</name>
</gene>
<dbReference type="AlphaFoldDB" id="A0A6J6E5A2"/>
<accession>A0A6J6E5A2</accession>
<name>A0A6J6E5A2_9ZZZZ</name>
<evidence type="ECO:0000313" key="2">
    <source>
        <dbReference type="EMBL" id="CAB4571562.1"/>
    </source>
</evidence>
<keyword evidence="1" id="KW-1133">Transmembrane helix</keyword>
<feature type="transmembrane region" description="Helical" evidence="1">
    <location>
        <begin position="6"/>
        <end position="31"/>
    </location>
</feature>
<evidence type="ECO:0000256" key="1">
    <source>
        <dbReference type="SAM" id="Phobius"/>
    </source>
</evidence>
<protein>
    <submittedName>
        <fullName evidence="2">Unannotated protein</fullName>
    </submittedName>
</protein>
<dbReference type="EMBL" id="CAEZTQ010000070">
    <property type="protein sequence ID" value="CAB4571562.1"/>
    <property type="molecule type" value="Genomic_DNA"/>
</dbReference>
<sequence>MFGGVATVALAPFLPVGLPILVAALGMLFGLSPTDAETSHVDTDGAP</sequence>